<dbReference type="CDD" id="cd21044">
    <property type="entry name" value="Rab11BD_RAB3IP_like"/>
    <property type="match status" value="1"/>
</dbReference>
<feature type="region of interest" description="Disordered" evidence="4">
    <location>
        <begin position="158"/>
        <end position="185"/>
    </location>
</feature>
<evidence type="ECO:0000313" key="7">
    <source>
        <dbReference type="Proteomes" id="UP000663879"/>
    </source>
</evidence>
<feature type="compositionally biased region" description="Polar residues" evidence="4">
    <location>
        <begin position="171"/>
        <end position="185"/>
    </location>
</feature>
<dbReference type="GO" id="GO:0005085">
    <property type="term" value="F:guanyl-nucleotide exchange factor activity"/>
    <property type="evidence" value="ECO:0007669"/>
    <property type="project" value="InterPro"/>
</dbReference>
<evidence type="ECO:0000259" key="5">
    <source>
        <dbReference type="Pfam" id="PF06428"/>
    </source>
</evidence>
<dbReference type="InterPro" id="IPR040351">
    <property type="entry name" value="RAB3IL/RAB3IP/Sec2"/>
</dbReference>
<dbReference type="InterPro" id="IPR009449">
    <property type="entry name" value="Sec2_N"/>
</dbReference>
<dbReference type="SUPFAM" id="SSF144284">
    <property type="entry name" value="Sec2 N-terminal region"/>
    <property type="match status" value="1"/>
</dbReference>
<accession>A0A813M5C5</accession>
<dbReference type="Pfam" id="PF06428">
    <property type="entry name" value="Sec2p"/>
    <property type="match status" value="1"/>
</dbReference>
<dbReference type="Proteomes" id="UP000663879">
    <property type="component" value="Unassembled WGS sequence"/>
</dbReference>
<comment type="similarity">
    <text evidence="2">Belongs to the SEC2 family.</text>
</comment>
<evidence type="ECO:0000256" key="2">
    <source>
        <dbReference type="ARBA" id="ARBA00025794"/>
    </source>
</evidence>
<dbReference type="OrthoDB" id="5560525at2759"/>
<feature type="domain" description="GDP/GTP exchange factor Sec2 N-terminal" evidence="5">
    <location>
        <begin position="68"/>
        <end position="153"/>
    </location>
</feature>
<protein>
    <recommendedName>
        <fullName evidence="5">GDP/GTP exchange factor Sec2 N-terminal domain-containing protein</fullName>
    </recommendedName>
</protein>
<dbReference type="Pfam" id="PF25555">
    <property type="entry name" value="RAB3A-like_C"/>
    <property type="match status" value="1"/>
</dbReference>
<dbReference type="AlphaFoldDB" id="A0A813M5C5"/>
<keyword evidence="7" id="KW-1185">Reference proteome</keyword>
<name>A0A813M5C5_9BILA</name>
<proteinExistence type="inferred from homology"/>
<dbReference type="Gene3D" id="1.20.5.4880">
    <property type="match status" value="1"/>
</dbReference>
<organism evidence="6 7">
    <name type="scientific">Brachionus calyciflorus</name>
    <dbReference type="NCBI Taxonomy" id="104777"/>
    <lineage>
        <taxon>Eukaryota</taxon>
        <taxon>Metazoa</taxon>
        <taxon>Spiralia</taxon>
        <taxon>Gnathifera</taxon>
        <taxon>Rotifera</taxon>
        <taxon>Eurotatoria</taxon>
        <taxon>Monogononta</taxon>
        <taxon>Pseudotrocha</taxon>
        <taxon>Ploima</taxon>
        <taxon>Brachionidae</taxon>
        <taxon>Brachionus</taxon>
    </lineage>
</organism>
<reference evidence="6" key="1">
    <citation type="submission" date="2021-02" db="EMBL/GenBank/DDBJ databases">
        <authorList>
            <person name="Nowell W R."/>
        </authorList>
    </citation>
    <scope>NUCLEOTIDE SEQUENCE</scope>
    <source>
        <strain evidence="6">Ploen Becks lab</strain>
    </source>
</reference>
<sequence>MNDSISVSSSYSSSTNSNSNSLNRSMIKNSRLGEIEDYLALPMTPVRRRTRSQTIYFGDELNTIAEYNKQLIEDLYILKKQLKDKDETILKLNDIRNKLESEIQELSASLFEEAYLMVNSARAEAAQSEKLLKEANGKIDVLQAEVKALKQLVITSTPSTPNKHLHPQLDTIPTHSTPSNNSTQSVKLTIPHSVTSLQPLTNTKEKTSFFKSHKRAPSHNDIQSKSIIDKLFQSSSKIQENNNHQNKPNFSFTADIAEFDPILFKELNEWKEKPDLGSINSDFLKRVYDEDIFPCLNFSNKRLTDELMKAIESNCVCIEELSTSQQQSEPFSQICGLSNIQSICHYKIKLSENSEWILISKLSRNRVISVCDFFTYLRYIKDGLVKSDVHEIYWNIIDLRKKITLSRLGL</sequence>
<evidence type="ECO:0000313" key="6">
    <source>
        <dbReference type="EMBL" id="CAF0711138.1"/>
    </source>
</evidence>
<comment type="caution">
    <text evidence="6">The sequence shown here is derived from an EMBL/GenBank/DDBJ whole genome shotgun (WGS) entry which is preliminary data.</text>
</comment>
<evidence type="ECO:0000256" key="4">
    <source>
        <dbReference type="SAM" id="MobiDB-lite"/>
    </source>
</evidence>
<keyword evidence="1 3" id="KW-0175">Coiled coil</keyword>
<gene>
    <name evidence="6" type="ORF">OXX778_LOCUS1064</name>
</gene>
<feature type="coiled-coil region" evidence="3">
    <location>
        <begin position="82"/>
        <end position="152"/>
    </location>
</feature>
<dbReference type="GO" id="GO:0070319">
    <property type="term" value="C:Golgi to plasma membrane transport vesicle"/>
    <property type="evidence" value="ECO:0007669"/>
    <property type="project" value="TreeGrafter"/>
</dbReference>
<dbReference type="EMBL" id="CAJNOC010000062">
    <property type="protein sequence ID" value="CAF0711138.1"/>
    <property type="molecule type" value="Genomic_DNA"/>
</dbReference>
<evidence type="ECO:0000256" key="1">
    <source>
        <dbReference type="ARBA" id="ARBA00023054"/>
    </source>
</evidence>
<evidence type="ECO:0000256" key="3">
    <source>
        <dbReference type="SAM" id="Coils"/>
    </source>
</evidence>
<dbReference type="PANTHER" id="PTHR14430:SF0">
    <property type="entry name" value="SEC2P DOMAIN-CONTAINING PROTEIN"/>
    <property type="match status" value="1"/>
</dbReference>
<dbReference type="PANTHER" id="PTHR14430">
    <property type="entry name" value="RABIN3-RELATED"/>
    <property type="match status" value="1"/>
</dbReference>
<feature type="region of interest" description="Disordered" evidence="4">
    <location>
        <begin position="1"/>
        <end position="25"/>
    </location>
</feature>
<dbReference type="GO" id="GO:0006887">
    <property type="term" value="P:exocytosis"/>
    <property type="evidence" value="ECO:0007669"/>
    <property type="project" value="TreeGrafter"/>
</dbReference>